<dbReference type="Proteomes" id="UP000000493">
    <property type="component" value="Chromosome"/>
</dbReference>
<dbReference type="CDD" id="cd03255">
    <property type="entry name" value="ABC_MJ0796_LolCDE_FtsE"/>
    <property type="match status" value="1"/>
</dbReference>
<reference evidence="8" key="1">
    <citation type="submission" date="2011-06" db="EMBL/GenBank/DDBJ databases">
        <title>The complete genome of chromosome of Runella slithyformis DSM 19594.</title>
        <authorList>
            <consortium name="US DOE Joint Genome Institute (JGI-PGF)"/>
            <person name="Lucas S."/>
            <person name="Han J."/>
            <person name="Lapidus A."/>
            <person name="Bruce D."/>
            <person name="Goodwin L."/>
            <person name="Pitluck S."/>
            <person name="Peters L."/>
            <person name="Kyrpides N."/>
            <person name="Mavromatis K."/>
            <person name="Ivanova N."/>
            <person name="Ovchinnikova G."/>
            <person name="Zhang X."/>
            <person name="Misra M."/>
            <person name="Detter J.C."/>
            <person name="Tapia R."/>
            <person name="Han C."/>
            <person name="Land M."/>
            <person name="Hauser L."/>
            <person name="Markowitz V."/>
            <person name="Cheng J.-F."/>
            <person name="Hugenholtz P."/>
            <person name="Woyke T."/>
            <person name="Wu D."/>
            <person name="Tindall B."/>
            <person name="Faehrich R."/>
            <person name="Brambilla E."/>
            <person name="Klenk H.-P."/>
            <person name="Eisen J.A."/>
        </authorList>
    </citation>
    <scope>NUCLEOTIDE SEQUENCE [LARGE SCALE GENOMIC DNA]</scope>
    <source>
        <strain evidence="8">ATCC 29530 / DSM 19594 / LMG 11500 / NCIMB 11436 / LSU 4</strain>
    </source>
</reference>
<proteinExistence type="inferred from homology"/>
<evidence type="ECO:0000256" key="1">
    <source>
        <dbReference type="ARBA" id="ARBA00022448"/>
    </source>
</evidence>
<dbReference type="InterPro" id="IPR027417">
    <property type="entry name" value="P-loop_NTPase"/>
</dbReference>
<dbReference type="FunFam" id="3.40.50.300:FF:000032">
    <property type="entry name" value="Export ABC transporter ATP-binding protein"/>
    <property type="match status" value="1"/>
</dbReference>
<keyword evidence="4" id="KW-1278">Translocase</keyword>
<dbReference type="PANTHER" id="PTHR42798:SF2">
    <property type="entry name" value="ABC TRANSPORTER ATP-BINDING PROTEIN MG467-RELATED"/>
    <property type="match status" value="1"/>
</dbReference>
<dbReference type="GO" id="GO:0016887">
    <property type="term" value="F:ATP hydrolysis activity"/>
    <property type="evidence" value="ECO:0007669"/>
    <property type="project" value="InterPro"/>
</dbReference>
<comment type="similarity">
    <text evidence="5">Belongs to the ABC transporter superfamily. Macrolide exporter (TC 3.A.1.122) family.</text>
</comment>
<evidence type="ECO:0000256" key="3">
    <source>
        <dbReference type="ARBA" id="ARBA00022840"/>
    </source>
</evidence>
<dbReference type="PROSITE" id="PS00211">
    <property type="entry name" value="ABC_TRANSPORTER_1"/>
    <property type="match status" value="1"/>
</dbReference>
<keyword evidence="8" id="KW-1185">Reference proteome</keyword>
<keyword evidence="3" id="KW-0067">ATP-binding</keyword>
<reference evidence="7 8" key="2">
    <citation type="journal article" date="2012" name="Stand. Genomic Sci.">
        <title>Complete genome sequence of the aquatic bacterium Runella slithyformis type strain (LSU 4(T)).</title>
        <authorList>
            <person name="Copeland A."/>
            <person name="Zhang X."/>
            <person name="Misra M."/>
            <person name="Lapidus A."/>
            <person name="Nolan M."/>
            <person name="Lucas S."/>
            <person name="Deshpande S."/>
            <person name="Cheng J.F."/>
            <person name="Tapia R."/>
            <person name="Goodwin L.A."/>
            <person name="Pitluck S."/>
            <person name="Liolios K."/>
            <person name="Pagani I."/>
            <person name="Ivanova N."/>
            <person name="Mikhailova N."/>
            <person name="Pati A."/>
            <person name="Chen A."/>
            <person name="Palaniappan K."/>
            <person name="Land M."/>
            <person name="Hauser L."/>
            <person name="Pan C."/>
            <person name="Jeffries C.D."/>
            <person name="Detter J.C."/>
            <person name="Brambilla E.M."/>
            <person name="Rohde M."/>
            <person name="Djao O.D."/>
            <person name="Goker M."/>
            <person name="Sikorski J."/>
            <person name="Tindall B.J."/>
            <person name="Woyke T."/>
            <person name="Bristow J."/>
            <person name="Eisen J.A."/>
            <person name="Markowitz V."/>
            <person name="Hugenholtz P."/>
            <person name="Kyrpides N.C."/>
            <person name="Klenk H.P."/>
            <person name="Mavromatis K."/>
        </authorList>
    </citation>
    <scope>NUCLEOTIDE SEQUENCE [LARGE SCALE GENOMIC DNA]</scope>
    <source>
        <strain evidence="8">ATCC 29530 / DSM 19594 / LMG 11500 / NCIMB 11436 / LSU 4</strain>
    </source>
</reference>
<dbReference type="InterPro" id="IPR017871">
    <property type="entry name" value="ABC_transporter-like_CS"/>
</dbReference>
<evidence type="ECO:0000256" key="2">
    <source>
        <dbReference type="ARBA" id="ARBA00022741"/>
    </source>
</evidence>
<dbReference type="SMART" id="SM00382">
    <property type="entry name" value="AAA"/>
    <property type="match status" value="1"/>
</dbReference>
<evidence type="ECO:0000313" key="7">
    <source>
        <dbReference type="EMBL" id="AEI50184.1"/>
    </source>
</evidence>
<sequence>MLKARQIVRKYGNLSVLKGIDLEINKGELVTIVGASGAGKSTLLHILGTLDRPDAGQVFINDTDVFALKEKDLAAFRNHTIGFVFQFHHLLPEFTALENVCMPAFIDTKSDETEVKKRAGELLEMLGLKDRLGNLPSQLSGGEQQRVAVARALINNPAIIFADEPSGNLDSRNAEDLHQLFFRLRNDLGQTFVIVTHNEHLANLADRKLEMIDGGLAHP</sequence>
<dbReference type="GO" id="GO:0005524">
    <property type="term" value="F:ATP binding"/>
    <property type="evidence" value="ECO:0007669"/>
    <property type="project" value="UniProtKB-KW"/>
</dbReference>
<dbReference type="GO" id="GO:0022857">
    <property type="term" value="F:transmembrane transporter activity"/>
    <property type="evidence" value="ECO:0007669"/>
    <property type="project" value="UniProtKB-ARBA"/>
</dbReference>
<dbReference type="PROSITE" id="PS50893">
    <property type="entry name" value="ABC_TRANSPORTER_2"/>
    <property type="match status" value="1"/>
</dbReference>
<dbReference type="InterPro" id="IPR003593">
    <property type="entry name" value="AAA+_ATPase"/>
</dbReference>
<protein>
    <submittedName>
        <fullName evidence="7">Phosphonate-transporting ATPase</fullName>
    </submittedName>
</protein>
<evidence type="ECO:0000256" key="4">
    <source>
        <dbReference type="ARBA" id="ARBA00022967"/>
    </source>
</evidence>
<dbReference type="Pfam" id="PF00005">
    <property type="entry name" value="ABC_tran"/>
    <property type="match status" value="1"/>
</dbReference>
<dbReference type="AlphaFoldDB" id="A0A7U4E7A6"/>
<dbReference type="EMBL" id="CP002859">
    <property type="protein sequence ID" value="AEI50184.1"/>
    <property type="molecule type" value="Genomic_DNA"/>
</dbReference>
<accession>A0A7U4E7A6</accession>
<evidence type="ECO:0000259" key="6">
    <source>
        <dbReference type="PROSITE" id="PS50893"/>
    </source>
</evidence>
<evidence type="ECO:0000313" key="8">
    <source>
        <dbReference type="Proteomes" id="UP000000493"/>
    </source>
</evidence>
<dbReference type="GO" id="GO:0098796">
    <property type="term" value="C:membrane protein complex"/>
    <property type="evidence" value="ECO:0007669"/>
    <property type="project" value="UniProtKB-ARBA"/>
</dbReference>
<evidence type="ECO:0000256" key="5">
    <source>
        <dbReference type="ARBA" id="ARBA00038388"/>
    </source>
</evidence>
<dbReference type="SUPFAM" id="SSF52540">
    <property type="entry name" value="P-loop containing nucleoside triphosphate hydrolases"/>
    <property type="match status" value="1"/>
</dbReference>
<dbReference type="InterPro" id="IPR003439">
    <property type="entry name" value="ABC_transporter-like_ATP-bd"/>
</dbReference>
<organism evidence="7 8">
    <name type="scientific">Runella slithyformis (strain ATCC 29530 / DSM 19594 / LMG 11500 / NCIMB 11436 / LSU 4)</name>
    <dbReference type="NCBI Taxonomy" id="761193"/>
    <lineage>
        <taxon>Bacteria</taxon>
        <taxon>Pseudomonadati</taxon>
        <taxon>Bacteroidota</taxon>
        <taxon>Cytophagia</taxon>
        <taxon>Cytophagales</taxon>
        <taxon>Spirosomataceae</taxon>
        <taxon>Runella</taxon>
    </lineage>
</organism>
<name>A0A7U4E7A6_RUNSL</name>
<dbReference type="Gene3D" id="3.40.50.300">
    <property type="entry name" value="P-loop containing nucleotide triphosphate hydrolases"/>
    <property type="match status" value="1"/>
</dbReference>
<dbReference type="RefSeq" id="WP_013929487.1">
    <property type="nucleotide sequence ID" value="NC_015703.1"/>
</dbReference>
<keyword evidence="2" id="KW-0547">Nucleotide-binding</keyword>
<dbReference type="PANTHER" id="PTHR42798">
    <property type="entry name" value="LIPOPROTEIN-RELEASING SYSTEM ATP-BINDING PROTEIN LOLD"/>
    <property type="match status" value="1"/>
</dbReference>
<feature type="domain" description="ABC transporter" evidence="6">
    <location>
        <begin position="2"/>
        <end position="219"/>
    </location>
</feature>
<gene>
    <name evidence="7" type="ordered locus">Runsl_3826</name>
</gene>
<dbReference type="KEGG" id="rsi:Runsl_3826"/>
<dbReference type="InterPro" id="IPR017911">
    <property type="entry name" value="MacB-like_ATP-bd"/>
</dbReference>
<keyword evidence="1" id="KW-0813">Transport</keyword>